<dbReference type="OrthoDB" id="300709at2759"/>
<evidence type="ECO:0000256" key="10">
    <source>
        <dbReference type="ARBA" id="ARBA00048174"/>
    </source>
</evidence>
<keyword evidence="8" id="KW-0464">Manganese</keyword>
<dbReference type="InterPro" id="IPR029001">
    <property type="entry name" value="ITPase-like_fam"/>
</dbReference>
<dbReference type="PANTHER" id="PTHR34699:SF2">
    <property type="entry name" value="NON-CANONICAL PURINE NTP PHOSPHATASE_PRRC1 DOMAIN-CONTAINING PROTEIN"/>
    <property type="match status" value="1"/>
</dbReference>
<evidence type="ECO:0000256" key="9">
    <source>
        <dbReference type="ARBA" id="ARBA00038901"/>
    </source>
</evidence>
<keyword evidence="5" id="KW-0378">Hydrolase</keyword>
<evidence type="ECO:0000256" key="4">
    <source>
        <dbReference type="ARBA" id="ARBA00022741"/>
    </source>
</evidence>
<dbReference type="SUPFAM" id="SSF52972">
    <property type="entry name" value="ITPase-like"/>
    <property type="match status" value="1"/>
</dbReference>
<evidence type="ECO:0000256" key="8">
    <source>
        <dbReference type="ARBA" id="ARBA00023211"/>
    </source>
</evidence>
<comment type="catalytic activity">
    <reaction evidence="11">
        <text>XTP + H2O = XDP + phosphate + H(+)</text>
        <dbReference type="Rhea" id="RHEA:28406"/>
        <dbReference type="ChEBI" id="CHEBI:15377"/>
        <dbReference type="ChEBI" id="CHEBI:15378"/>
        <dbReference type="ChEBI" id="CHEBI:43474"/>
        <dbReference type="ChEBI" id="CHEBI:59884"/>
        <dbReference type="ChEBI" id="CHEBI:61314"/>
        <dbReference type="EC" id="3.6.1.73"/>
    </reaction>
</comment>
<dbReference type="GO" id="GO:0046872">
    <property type="term" value="F:metal ion binding"/>
    <property type="evidence" value="ECO:0007669"/>
    <property type="project" value="UniProtKB-KW"/>
</dbReference>
<dbReference type="PANTHER" id="PTHR34699">
    <property type="match status" value="1"/>
</dbReference>
<evidence type="ECO:0000313" key="13">
    <source>
        <dbReference type="EMBL" id="GAX84625.1"/>
    </source>
</evidence>
<evidence type="ECO:0000256" key="2">
    <source>
        <dbReference type="ARBA" id="ARBA00001946"/>
    </source>
</evidence>
<dbReference type="Gene3D" id="3.90.950.10">
    <property type="match status" value="1"/>
</dbReference>
<accession>A0A250XNF7</accession>
<dbReference type="GO" id="GO:0009117">
    <property type="term" value="P:nucleotide metabolic process"/>
    <property type="evidence" value="ECO:0007669"/>
    <property type="project" value="UniProtKB-KW"/>
</dbReference>
<keyword evidence="14" id="KW-1185">Reference proteome</keyword>
<dbReference type="AlphaFoldDB" id="A0A250XNF7"/>
<reference evidence="13 14" key="1">
    <citation type="submission" date="2017-08" db="EMBL/GenBank/DDBJ databases">
        <title>Acidophilic green algal genome provides insights into adaptation to an acidic environment.</title>
        <authorList>
            <person name="Hirooka S."/>
            <person name="Hirose Y."/>
            <person name="Kanesaki Y."/>
            <person name="Higuchi S."/>
            <person name="Fujiwara T."/>
            <person name="Onuma R."/>
            <person name="Era A."/>
            <person name="Ohbayashi R."/>
            <person name="Uzuka A."/>
            <person name="Nozaki H."/>
            <person name="Yoshikawa H."/>
            <person name="Miyagishima S.Y."/>
        </authorList>
    </citation>
    <scope>NUCLEOTIDE SEQUENCE [LARGE SCALE GENOMIC DNA]</scope>
    <source>
        <strain evidence="13 14">NIES-2499</strain>
    </source>
</reference>
<keyword evidence="3" id="KW-0479">Metal-binding</keyword>
<keyword evidence="6" id="KW-0460">Magnesium</keyword>
<feature type="domain" description="Non-canonical purine NTP phosphatase/PRRC1" evidence="12">
    <location>
        <begin position="98"/>
        <end position="189"/>
    </location>
</feature>
<dbReference type="InterPro" id="IPR050299">
    <property type="entry name" value="YjjX_NTPase"/>
</dbReference>
<evidence type="ECO:0000256" key="3">
    <source>
        <dbReference type="ARBA" id="ARBA00022723"/>
    </source>
</evidence>
<dbReference type="EMBL" id="BEGY01000130">
    <property type="protein sequence ID" value="GAX84625.1"/>
    <property type="molecule type" value="Genomic_DNA"/>
</dbReference>
<gene>
    <name evidence="13" type="ORF">CEUSTIGMA_g12046.t1</name>
</gene>
<keyword evidence="4" id="KW-0547">Nucleotide-binding</keyword>
<dbReference type="Proteomes" id="UP000232323">
    <property type="component" value="Unassembled WGS sequence"/>
</dbReference>
<evidence type="ECO:0000256" key="6">
    <source>
        <dbReference type="ARBA" id="ARBA00022842"/>
    </source>
</evidence>
<organism evidence="13 14">
    <name type="scientific">Chlamydomonas eustigma</name>
    <dbReference type="NCBI Taxonomy" id="1157962"/>
    <lineage>
        <taxon>Eukaryota</taxon>
        <taxon>Viridiplantae</taxon>
        <taxon>Chlorophyta</taxon>
        <taxon>core chlorophytes</taxon>
        <taxon>Chlorophyceae</taxon>
        <taxon>CS clade</taxon>
        <taxon>Chlamydomonadales</taxon>
        <taxon>Chlamydomonadaceae</taxon>
        <taxon>Chlamydomonas</taxon>
    </lineage>
</organism>
<name>A0A250XNF7_9CHLO</name>
<dbReference type="EC" id="3.6.1.73" evidence="9"/>
<comment type="cofactor">
    <cofactor evidence="1">
        <name>Mn(2+)</name>
        <dbReference type="ChEBI" id="CHEBI:29035"/>
    </cofactor>
</comment>
<sequence>MLHSKKLVYVASQNPVKINATRNALKLCFPDLTPNISGFPVDSGVPAQPFGDDETLKGACIRLNNLRSEVLYMWGELPALERSTAPELYLPPTACNGLLVAIEGGVGLRQHHPSTGCGNDLLECFAWIAVGCTETGVLSTVRTGSFVLPDAMKELVEGGMELGAADDALYGKRMSTHSSGTVGMRSQLLVNSLLQTIDFTNFYGSRLGSSHKTL</sequence>
<evidence type="ECO:0000256" key="11">
    <source>
        <dbReference type="ARBA" id="ARBA00048781"/>
    </source>
</evidence>
<protein>
    <recommendedName>
        <fullName evidence="9">inosine/xanthosine triphosphatase</fullName>
        <ecNumber evidence="9">3.6.1.73</ecNumber>
    </recommendedName>
</protein>
<evidence type="ECO:0000313" key="14">
    <source>
        <dbReference type="Proteomes" id="UP000232323"/>
    </source>
</evidence>
<dbReference type="STRING" id="1157962.A0A250XNF7"/>
<comment type="caution">
    <text evidence="13">The sequence shown here is derived from an EMBL/GenBank/DDBJ whole genome shotgun (WGS) entry which is preliminary data.</text>
</comment>
<evidence type="ECO:0000256" key="7">
    <source>
        <dbReference type="ARBA" id="ARBA00023080"/>
    </source>
</evidence>
<dbReference type="Pfam" id="PF01931">
    <property type="entry name" value="NTPase_I-T"/>
    <property type="match status" value="2"/>
</dbReference>
<evidence type="ECO:0000256" key="1">
    <source>
        <dbReference type="ARBA" id="ARBA00001936"/>
    </source>
</evidence>
<comment type="catalytic activity">
    <reaction evidence="10">
        <text>ITP + H2O = IDP + phosphate + H(+)</text>
        <dbReference type="Rhea" id="RHEA:28330"/>
        <dbReference type="ChEBI" id="CHEBI:15377"/>
        <dbReference type="ChEBI" id="CHEBI:15378"/>
        <dbReference type="ChEBI" id="CHEBI:43474"/>
        <dbReference type="ChEBI" id="CHEBI:58280"/>
        <dbReference type="ChEBI" id="CHEBI:61402"/>
        <dbReference type="EC" id="3.6.1.73"/>
    </reaction>
</comment>
<evidence type="ECO:0000259" key="12">
    <source>
        <dbReference type="Pfam" id="PF01931"/>
    </source>
</evidence>
<evidence type="ECO:0000256" key="5">
    <source>
        <dbReference type="ARBA" id="ARBA00022801"/>
    </source>
</evidence>
<comment type="cofactor">
    <cofactor evidence="2">
        <name>Mg(2+)</name>
        <dbReference type="ChEBI" id="CHEBI:18420"/>
    </cofactor>
</comment>
<feature type="domain" description="Non-canonical purine NTP phosphatase/PRRC1" evidence="12">
    <location>
        <begin position="11"/>
        <end position="69"/>
    </location>
</feature>
<keyword evidence="7" id="KW-0546">Nucleotide metabolism</keyword>
<dbReference type="InterPro" id="IPR026533">
    <property type="entry name" value="NTPase/PRRC1"/>
</dbReference>
<dbReference type="GO" id="GO:0000166">
    <property type="term" value="F:nucleotide binding"/>
    <property type="evidence" value="ECO:0007669"/>
    <property type="project" value="UniProtKB-KW"/>
</dbReference>
<proteinExistence type="predicted"/>
<dbReference type="GO" id="GO:0006772">
    <property type="term" value="P:thiamine metabolic process"/>
    <property type="evidence" value="ECO:0007669"/>
    <property type="project" value="TreeGrafter"/>
</dbReference>
<dbReference type="GO" id="GO:0103023">
    <property type="term" value="F:ITPase activity"/>
    <property type="evidence" value="ECO:0007669"/>
    <property type="project" value="UniProtKB-EC"/>
</dbReference>